<dbReference type="InterPro" id="IPR004090">
    <property type="entry name" value="Chemotax_Me-accpt_rcpt"/>
</dbReference>
<keyword evidence="5" id="KW-1133">Transmembrane helix</keyword>
<comment type="caution">
    <text evidence="8">The sequence shown here is derived from an EMBL/GenBank/DDBJ whole genome shotgun (WGS) entry which is preliminary data.</text>
</comment>
<evidence type="ECO:0000259" key="6">
    <source>
        <dbReference type="PROSITE" id="PS50111"/>
    </source>
</evidence>
<feature type="domain" description="Methyl-accepting transducer" evidence="6">
    <location>
        <begin position="270"/>
        <end position="499"/>
    </location>
</feature>
<dbReference type="SMART" id="SM00283">
    <property type="entry name" value="MA"/>
    <property type="match status" value="1"/>
</dbReference>
<dbReference type="InterPro" id="IPR003660">
    <property type="entry name" value="HAMP_dom"/>
</dbReference>
<evidence type="ECO:0000256" key="1">
    <source>
        <dbReference type="ARBA" id="ARBA00022481"/>
    </source>
</evidence>
<dbReference type="SMART" id="SM00304">
    <property type="entry name" value="HAMP"/>
    <property type="match status" value="1"/>
</dbReference>
<dbReference type="RefSeq" id="WP_341428938.1">
    <property type="nucleotide sequence ID" value="NZ_JBBUTG010000030.1"/>
</dbReference>
<dbReference type="EMBL" id="JBBUTG010000030">
    <property type="protein sequence ID" value="MEK8034509.1"/>
    <property type="molecule type" value="Genomic_DNA"/>
</dbReference>
<dbReference type="InterPro" id="IPR004089">
    <property type="entry name" value="MCPsignal_dom"/>
</dbReference>
<keyword evidence="3" id="KW-0807">Transducer</keyword>
<reference evidence="8 9" key="1">
    <citation type="submission" date="2024-04" db="EMBL/GenBank/DDBJ databases">
        <title>Novel species of the genus Ideonella isolated from streams.</title>
        <authorList>
            <person name="Lu H."/>
        </authorList>
    </citation>
    <scope>NUCLEOTIDE SEQUENCE [LARGE SCALE GENOMIC DNA]</scope>
    <source>
        <strain evidence="8 9">DXS29W</strain>
    </source>
</reference>
<name>A0ABU9BWZ9_9BURK</name>
<dbReference type="PANTHER" id="PTHR43531">
    <property type="entry name" value="PROTEIN ICFG"/>
    <property type="match status" value="1"/>
</dbReference>
<accession>A0ABU9BWZ9</accession>
<proteinExistence type="inferred from homology"/>
<protein>
    <submittedName>
        <fullName evidence="8">Methyl-accepting chemotaxis protein</fullName>
    </submittedName>
</protein>
<comment type="similarity">
    <text evidence="2">Belongs to the methyl-accepting chemotaxis (MCP) protein family.</text>
</comment>
<feature type="transmembrane region" description="Helical" evidence="5">
    <location>
        <begin position="14"/>
        <end position="34"/>
    </location>
</feature>
<evidence type="ECO:0000313" key="9">
    <source>
        <dbReference type="Proteomes" id="UP001371218"/>
    </source>
</evidence>
<keyword evidence="1" id="KW-0488">Methylation</keyword>
<dbReference type="Pfam" id="PF00015">
    <property type="entry name" value="MCPsignal"/>
    <property type="match status" value="1"/>
</dbReference>
<dbReference type="Proteomes" id="UP001371218">
    <property type="component" value="Unassembled WGS sequence"/>
</dbReference>
<evidence type="ECO:0000256" key="4">
    <source>
        <dbReference type="SAM" id="MobiDB-lite"/>
    </source>
</evidence>
<gene>
    <name evidence="8" type="ORF">AACH06_27075</name>
</gene>
<dbReference type="Pfam" id="PF00672">
    <property type="entry name" value="HAMP"/>
    <property type="match status" value="1"/>
</dbReference>
<dbReference type="SUPFAM" id="SSF58104">
    <property type="entry name" value="Methyl-accepting chemotaxis protein (MCP) signaling domain"/>
    <property type="match status" value="1"/>
</dbReference>
<organism evidence="8 9">
    <name type="scientific">Ideonella lacteola</name>
    <dbReference type="NCBI Taxonomy" id="2984193"/>
    <lineage>
        <taxon>Bacteria</taxon>
        <taxon>Pseudomonadati</taxon>
        <taxon>Pseudomonadota</taxon>
        <taxon>Betaproteobacteria</taxon>
        <taxon>Burkholderiales</taxon>
        <taxon>Sphaerotilaceae</taxon>
        <taxon>Ideonella</taxon>
    </lineage>
</organism>
<keyword evidence="5" id="KW-0472">Membrane</keyword>
<dbReference type="InterPro" id="IPR051310">
    <property type="entry name" value="MCP_chemotaxis"/>
</dbReference>
<dbReference type="PRINTS" id="PR00260">
    <property type="entry name" value="CHEMTRNSDUCR"/>
</dbReference>
<keyword evidence="5" id="KW-0812">Transmembrane</keyword>
<dbReference type="Gene3D" id="1.10.287.950">
    <property type="entry name" value="Methyl-accepting chemotaxis protein"/>
    <property type="match status" value="1"/>
</dbReference>
<evidence type="ECO:0000256" key="2">
    <source>
        <dbReference type="ARBA" id="ARBA00029447"/>
    </source>
</evidence>
<feature type="domain" description="HAMP" evidence="7">
    <location>
        <begin position="213"/>
        <end position="265"/>
    </location>
</feature>
<dbReference type="CDD" id="cd11386">
    <property type="entry name" value="MCP_signal"/>
    <property type="match status" value="1"/>
</dbReference>
<dbReference type="PROSITE" id="PS50885">
    <property type="entry name" value="HAMP"/>
    <property type="match status" value="1"/>
</dbReference>
<sequence length="599" mass="62613">METYLRSISIRHRLLGGMLVVSVLIMALGIWASISYKSLQSQADELLDAQASVSRDTGAILAAFDRIQRHEQSVLLNGNNPNEAADHKGRWDKEVAATKELLSAKTDDAERAKHLEEGLAGLNAYAKELGPILQQVVEARLDMTAGYAYAQRSLPELEKARTSFAAMVKETEERIAAERDETKRVGTIQSNVRLVAALVVLGVFFGLMWLVSRSIAKPLTAATACAQRIARGDLSENISDTGKDEISAFVRALGEMQQSLRDIVGQVRASADSISTASAEVATGNLDLSQRTEHAASNLQETAASLQELTSNVRHSADSASQATQLASSASQVAERGGKVVAQVVKTMDEINASSRKIADITGVIDGIAFQTNILALNAAVEAARAGEQGRGFAVVAGEVRTLAQRSAEAAKEIKSLIGSSVDRVENGARQVQEAGSTMTEIVGSVRRVNDIIGEITAASSEQSQGIGQVNSAVNQLDQMTQQNAALVEESAAAAESLKEQASRLMQVVATFRLDDTGSLTGGDAASPSLSHAATYKPSAAAARPATAPGATRPASSSAPKATTASTPKSTPAAAAPSPAPAPSTPATAGGDDGDWTAF</sequence>
<keyword evidence="9" id="KW-1185">Reference proteome</keyword>
<feature type="compositionally biased region" description="Low complexity" evidence="4">
    <location>
        <begin position="531"/>
        <end position="577"/>
    </location>
</feature>
<dbReference type="PROSITE" id="PS50111">
    <property type="entry name" value="CHEMOTAXIS_TRANSDUC_2"/>
    <property type="match status" value="1"/>
</dbReference>
<feature type="transmembrane region" description="Helical" evidence="5">
    <location>
        <begin position="192"/>
        <end position="211"/>
    </location>
</feature>
<evidence type="ECO:0000256" key="5">
    <source>
        <dbReference type="SAM" id="Phobius"/>
    </source>
</evidence>
<evidence type="ECO:0000259" key="7">
    <source>
        <dbReference type="PROSITE" id="PS50885"/>
    </source>
</evidence>
<evidence type="ECO:0000256" key="3">
    <source>
        <dbReference type="PROSITE-ProRule" id="PRU00284"/>
    </source>
</evidence>
<dbReference type="CDD" id="cd06225">
    <property type="entry name" value="HAMP"/>
    <property type="match status" value="1"/>
</dbReference>
<dbReference type="PANTHER" id="PTHR43531:SF14">
    <property type="entry name" value="METHYL-ACCEPTING CHEMOTAXIS PROTEIN I-RELATED"/>
    <property type="match status" value="1"/>
</dbReference>
<evidence type="ECO:0000313" key="8">
    <source>
        <dbReference type="EMBL" id="MEK8034509.1"/>
    </source>
</evidence>
<feature type="region of interest" description="Disordered" evidence="4">
    <location>
        <begin position="518"/>
        <end position="599"/>
    </location>
</feature>